<keyword evidence="2" id="KW-1185">Reference proteome</keyword>
<dbReference type="Pfam" id="PF12691">
    <property type="entry name" value="Phage_tail_terminator_6"/>
    <property type="match status" value="1"/>
</dbReference>
<dbReference type="STRING" id="394503.Ccel_3286"/>
<dbReference type="eggNOG" id="ENOG50334XS">
    <property type="taxonomic scope" value="Bacteria"/>
</dbReference>
<evidence type="ECO:0000313" key="1">
    <source>
        <dbReference type="EMBL" id="ACL77575.1"/>
    </source>
</evidence>
<reference evidence="1 2" key="1">
    <citation type="submission" date="2009-01" db="EMBL/GenBank/DDBJ databases">
        <title>Complete sequence of Clostridium cellulolyticum H10.</title>
        <authorList>
            <consortium name="US DOE Joint Genome Institute"/>
            <person name="Lucas S."/>
            <person name="Copeland A."/>
            <person name="Lapidus A."/>
            <person name="Glavina del Rio T."/>
            <person name="Dalin E."/>
            <person name="Tice H."/>
            <person name="Bruce D."/>
            <person name="Goodwin L."/>
            <person name="Pitluck S."/>
            <person name="Chertkov O."/>
            <person name="Saunders E."/>
            <person name="Brettin T."/>
            <person name="Detter J.C."/>
            <person name="Han C."/>
            <person name="Larimer F."/>
            <person name="Land M."/>
            <person name="Hauser L."/>
            <person name="Kyrpides N."/>
            <person name="Ivanova N."/>
            <person name="Zhou J."/>
            <person name="Richardson P."/>
        </authorList>
    </citation>
    <scope>NUCLEOTIDE SEQUENCE [LARGE SCALE GENOMIC DNA]</scope>
    <source>
        <strain evidence="2">ATCC 35319 / DSM 5812 / JCM 6584 / H10</strain>
    </source>
</reference>
<name>B8I119_RUMCH</name>
<accession>B8I119</accession>
<dbReference type="AlphaFoldDB" id="B8I119"/>
<dbReference type="Proteomes" id="UP000001349">
    <property type="component" value="Chromosome"/>
</dbReference>
<gene>
    <name evidence="1" type="ordered locus">Ccel_3286</name>
</gene>
<dbReference type="KEGG" id="cce:Ccel_3286"/>
<proteinExistence type="predicted"/>
<organism evidence="1 2">
    <name type="scientific">Ruminiclostridium cellulolyticum (strain ATCC 35319 / DSM 5812 / JCM 6584 / H10)</name>
    <name type="common">Clostridium cellulolyticum</name>
    <dbReference type="NCBI Taxonomy" id="394503"/>
    <lineage>
        <taxon>Bacteria</taxon>
        <taxon>Bacillati</taxon>
        <taxon>Bacillota</taxon>
        <taxon>Clostridia</taxon>
        <taxon>Eubacteriales</taxon>
        <taxon>Oscillospiraceae</taxon>
        <taxon>Ruminiclostridium</taxon>
    </lineage>
</organism>
<dbReference type="InterPro" id="IPR024411">
    <property type="entry name" value="Tail_terminator_phage"/>
</dbReference>
<sequence>MMTLAEVKDWLKTQIISCPNWYIGKIDGSKEQCIGIYNVAGPPPMIALGGIENTSYATKAISILIHWGKNADIAEQKAQEVYNCMFGQSAEIGGKRVIQFNMRTSEPVSVGTDDNNIFEYVIETVIFYEKEVVTSA</sequence>
<dbReference type="HOGENOM" id="CLU_159970_0_0_9"/>
<dbReference type="EMBL" id="CP001348">
    <property type="protein sequence ID" value="ACL77575.1"/>
    <property type="molecule type" value="Genomic_DNA"/>
</dbReference>
<evidence type="ECO:0000313" key="2">
    <source>
        <dbReference type="Proteomes" id="UP000001349"/>
    </source>
</evidence>
<protein>
    <submittedName>
        <fullName evidence="1">Uncharacterized protein</fullName>
    </submittedName>
</protein>
<dbReference type="RefSeq" id="WP_015926631.1">
    <property type="nucleotide sequence ID" value="NC_011898.1"/>
</dbReference>